<keyword evidence="2" id="KW-1185">Reference proteome</keyword>
<sequence length="298" mass="34098">MKVLFLLLGISVIAGFDLDGFRVTYGPLENIKEYFFKIPRTVEEAKMEGWSYAERPPGPLQQLKMYCSPGWYICPLYAPDFIAGLQIALPADDLYTAAIDPNKWFTKWKTPANGSDPGKVYWTITQYYVSEETLEAGCGPQAINGSTLQGDGVWVHDHSGQLMLIPRTEAEIKSKTPFTKQNCIPRMGTHYRYNMTREMPCETQLPWFALTIDGQLIGSGLQFFGDLTKPTEYRNWFERIRSTRTSARAVVPIGPECYYDYADKHRTFSLHIYFMDDPEKIKCRLEDSADPSTLLEFN</sequence>
<organism evidence="2 3">
    <name type="scientific">Bicyclus anynana</name>
    <name type="common">Squinting bush brown butterfly</name>
    <dbReference type="NCBI Taxonomy" id="110368"/>
    <lineage>
        <taxon>Eukaryota</taxon>
        <taxon>Metazoa</taxon>
        <taxon>Ecdysozoa</taxon>
        <taxon>Arthropoda</taxon>
        <taxon>Hexapoda</taxon>
        <taxon>Insecta</taxon>
        <taxon>Pterygota</taxon>
        <taxon>Neoptera</taxon>
        <taxon>Endopterygota</taxon>
        <taxon>Lepidoptera</taxon>
        <taxon>Glossata</taxon>
        <taxon>Ditrysia</taxon>
        <taxon>Papilionoidea</taxon>
        <taxon>Nymphalidae</taxon>
        <taxon>Satyrinae</taxon>
        <taxon>Satyrini</taxon>
        <taxon>Mycalesina</taxon>
        <taxon>Bicyclus</taxon>
    </lineage>
</organism>
<dbReference type="AlphaFoldDB" id="A0A6J1P736"/>
<feature type="chain" id="PRO_5027010679" evidence="1">
    <location>
        <begin position="16"/>
        <end position="298"/>
    </location>
</feature>
<reference evidence="3" key="1">
    <citation type="submission" date="2025-08" db="UniProtKB">
        <authorList>
            <consortium name="RefSeq"/>
        </authorList>
    </citation>
    <scope>IDENTIFICATION</scope>
</reference>
<keyword evidence="1" id="KW-0732">Signal</keyword>
<protein>
    <submittedName>
        <fullName evidence="3">Uncharacterized protein LOC112057355 isoform X1</fullName>
    </submittedName>
</protein>
<evidence type="ECO:0000313" key="3">
    <source>
        <dbReference type="RefSeq" id="XP_023953615.1"/>
    </source>
</evidence>
<dbReference type="Proteomes" id="UP001652582">
    <property type="component" value="Chromosome 21"/>
</dbReference>
<evidence type="ECO:0000313" key="2">
    <source>
        <dbReference type="Proteomes" id="UP001652582"/>
    </source>
</evidence>
<dbReference type="GeneID" id="112057355"/>
<dbReference type="KEGG" id="bany:112057355"/>
<accession>A0A6J1P736</accession>
<evidence type="ECO:0000256" key="1">
    <source>
        <dbReference type="SAM" id="SignalP"/>
    </source>
</evidence>
<dbReference type="RefSeq" id="XP_023953615.1">
    <property type="nucleotide sequence ID" value="XM_024097847.2"/>
</dbReference>
<gene>
    <name evidence="3" type="primary">LOC112057355</name>
</gene>
<proteinExistence type="predicted"/>
<name>A0A6J1P736_BICAN</name>
<feature type="signal peptide" evidence="1">
    <location>
        <begin position="1"/>
        <end position="15"/>
    </location>
</feature>
<dbReference type="OrthoDB" id="6917083at2759"/>